<dbReference type="GO" id="GO:0004553">
    <property type="term" value="F:hydrolase activity, hydrolyzing O-glycosyl compounds"/>
    <property type="evidence" value="ECO:0007669"/>
    <property type="project" value="InterPro"/>
</dbReference>
<feature type="region of interest" description="Disordered" evidence="5">
    <location>
        <begin position="468"/>
        <end position="494"/>
    </location>
</feature>
<evidence type="ECO:0008006" key="8">
    <source>
        <dbReference type="Google" id="ProtNLM"/>
    </source>
</evidence>
<dbReference type="InterPro" id="IPR036439">
    <property type="entry name" value="Dockerin_dom_sf"/>
</dbReference>
<comment type="caution">
    <text evidence="6">The sequence shown here is derived from an EMBL/GenBank/DDBJ whole genome shotgun (WGS) entry which is preliminary data.</text>
</comment>
<dbReference type="InterPro" id="IPR018247">
    <property type="entry name" value="EF_Hand_1_Ca_BS"/>
</dbReference>
<feature type="region of interest" description="Disordered" evidence="5">
    <location>
        <begin position="38"/>
        <end position="101"/>
    </location>
</feature>
<name>A0A830FLG7_HALAR</name>
<organism evidence="6 7">
    <name type="scientific">Haloarcula argentinensis</name>
    <dbReference type="NCBI Taxonomy" id="43776"/>
    <lineage>
        <taxon>Archaea</taxon>
        <taxon>Methanobacteriati</taxon>
        <taxon>Methanobacteriota</taxon>
        <taxon>Stenosarchaea group</taxon>
        <taxon>Halobacteria</taxon>
        <taxon>Halobacteriales</taxon>
        <taxon>Haloarculaceae</taxon>
        <taxon>Haloarcula</taxon>
    </lineage>
</organism>
<dbReference type="Pfam" id="PF00404">
    <property type="entry name" value="Dockerin_1"/>
    <property type="match status" value="1"/>
</dbReference>
<dbReference type="InterPro" id="IPR028974">
    <property type="entry name" value="TSP_type-3_rpt"/>
</dbReference>
<protein>
    <recommendedName>
        <fullName evidence="8">Calcium-binding protein</fullName>
    </recommendedName>
</protein>
<keyword evidence="3" id="KW-0732">Signal</keyword>
<dbReference type="InterPro" id="IPR053180">
    <property type="entry name" value="Ca-binding_acidic-repeat"/>
</dbReference>
<dbReference type="AlphaFoldDB" id="A0A830FLG7"/>
<dbReference type="PANTHER" id="PTHR37467:SF1">
    <property type="entry name" value="EXPORTED CALCIUM-BINDING GLYCOPROTEIN"/>
    <property type="match status" value="1"/>
</dbReference>
<dbReference type="PANTHER" id="PTHR37467">
    <property type="entry name" value="EXPORTED CALCIUM-BINDING GLYCOPROTEIN-RELATED"/>
    <property type="match status" value="1"/>
</dbReference>
<evidence type="ECO:0000256" key="1">
    <source>
        <dbReference type="ARBA" id="ARBA00004613"/>
    </source>
</evidence>
<evidence type="ECO:0000313" key="7">
    <source>
        <dbReference type="Proteomes" id="UP000656367"/>
    </source>
</evidence>
<dbReference type="SUPFAM" id="SSF103647">
    <property type="entry name" value="TSP type-3 repeat"/>
    <property type="match status" value="1"/>
</dbReference>
<feature type="compositionally biased region" description="Polar residues" evidence="5">
    <location>
        <begin position="40"/>
        <end position="69"/>
    </location>
</feature>
<evidence type="ECO:0000256" key="4">
    <source>
        <dbReference type="ARBA" id="ARBA00022837"/>
    </source>
</evidence>
<dbReference type="EMBL" id="BMON01000003">
    <property type="protein sequence ID" value="GGM49139.1"/>
    <property type="molecule type" value="Genomic_DNA"/>
</dbReference>
<sequence length="494" mass="52224">MTSSTRKLQALLGVLLVLTVGLIFGVMAGIWAGPLETAENESAQTPTSTAGDQTTGEISASWNDSTEPSASAIAQLAPREDDSQPYPLVGEHQPTDPDGDGLYEDVNGDGAFNTVDANALSRHLGTTAAGANWSAYDYTGDKRTDGEDVQWLLAATRSTPSNDTDGDGLPDAYERNVTDTDPMIADSDGDAVIDGAEDWDTDTLPAYREYQLGTDPRSNDTDDDGLPDSVESRLPGVDPTDPDTDDDGVQDGAADLDADSLSTYNETVAGTLSTNPDTDGDGLLDGAEVHQFGTDPLTADTDSDGLPDGEEVRLETDPLVADSNDNGVIDGEESYTTTATNETLGVTLSLTGNGDIGNETTIAPQDEPRFNTSRVTYMSASPVVELTSERDFSSANVTLAYNETGVQNESQDLAVFTYDPEMGIFVPLNSTVDAANNTVTAKTTHFSTFAVYDLTNWAATYNATEPARQTHGGGVQPNTVNHNAVSPKYPRRSL</sequence>
<proteinExistence type="predicted"/>
<feature type="compositionally biased region" description="Acidic residues" evidence="5">
    <location>
        <begin position="187"/>
        <end position="201"/>
    </location>
</feature>
<dbReference type="PROSITE" id="PS00018">
    <property type="entry name" value="EF_HAND_1"/>
    <property type="match status" value="1"/>
</dbReference>
<comment type="subcellular location">
    <subcellularLocation>
        <location evidence="1">Secreted</location>
    </subcellularLocation>
</comment>
<dbReference type="InterPro" id="IPR002105">
    <property type="entry name" value="Dockerin_1_rpt"/>
</dbReference>
<feature type="region of interest" description="Disordered" evidence="5">
    <location>
        <begin position="155"/>
        <end position="261"/>
    </location>
</feature>
<accession>A0A830FLG7</accession>
<evidence type="ECO:0000256" key="5">
    <source>
        <dbReference type="SAM" id="MobiDB-lite"/>
    </source>
</evidence>
<gene>
    <name evidence="6" type="ORF">GCM10009006_33040</name>
</gene>
<feature type="compositionally biased region" description="Acidic residues" evidence="5">
    <location>
        <begin position="240"/>
        <end position="258"/>
    </location>
</feature>
<evidence type="ECO:0000256" key="2">
    <source>
        <dbReference type="ARBA" id="ARBA00022525"/>
    </source>
</evidence>
<dbReference type="GO" id="GO:0005509">
    <property type="term" value="F:calcium ion binding"/>
    <property type="evidence" value="ECO:0007669"/>
    <property type="project" value="InterPro"/>
</dbReference>
<reference evidence="6" key="1">
    <citation type="journal article" date="2014" name="Int. J. Syst. Evol. Microbiol.">
        <title>Complete genome sequence of Corynebacterium casei LMG S-19264T (=DSM 44701T), isolated from a smear-ripened cheese.</title>
        <authorList>
            <consortium name="US DOE Joint Genome Institute (JGI-PGF)"/>
            <person name="Walter F."/>
            <person name="Albersmeier A."/>
            <person name="Kalinowski J."/>
            <person name="Ruckert C."/>
        </authorList>
    </citation>
    <scope>NUCLEOTIDE SEQUENCE</scope>
    <source>
        <strain evidence="6">JCM 15759</strain>
    </source>
</reference>
<keyword evidence="2" id="KW-0964">Secreted</keyword>
<dbReference type="GO" id="GO:0000272">
    <property type="term" value="P:polysaccharide catabolic process"/>
    <property type="evidence" value="ECO:0007669"/>
    <property type="project" value="InterPro"/>
</dbReference>
<evidence type="ECO:0000313" key="6">
    <source>
        <dbReference type="EMBL" id="GGM49139.1"/>
    </source>
</evidence>
<dbReference type="InterPro" id="IPR059100">
    <property type="entry name" value="TSP3_bac"/>
</dbReference>
<evidence type="ECO:0000256" key="3">
    <source>
        <dbReference type="ARBA" id="ARBA00022729"/>
    </source>
</evidence>
<dbReference type="Pfam" id="PF18884">
    <property type="entry name" value="TSP3_bac"/>
    <property type="match status" value="3"/>
</dbReference>
<reference evidence="6" key="2">
    <citation type="submission" date="2020-09" db="EMBL/GenBank/DDBJ databases">
        <authorList>
            <person name="Sun Q."/>
            <person name="Ohkuma M."/>
        </authorList>
    </citation>
    <scope>NUCLEOTIDE SEQUENCE</scope>
    <source>
        <strain evidence="6">JCM 15759</strain>
    </source>
</reference>
<dbReference type="Proteomes" id="UP000656367">
    <property type="component" value="Unassembled WGS sequence"/>
</dbReference>
<dbReference type="SUPFAM" id="SSF63446">
    <property type="entry name" value="Type I dockerin domain"/>
    <property type="match status" value="1"/>
</dbReference>
<dbReference type="Gene3D" id="1.10.1330.10">
    <property type="entry name" value="Dockerin domain"/>
    <property type="match status" value="1"/>
</dbReference>
<keyword evidence="4" id="KW-0106">Calcium</keyword>